<evidence type="ECO:0000313" key="2">
    <source>
        <dbReference type="Proteomes" id="UP000004893"/>
    </source>
</evidence>
<name>C0C6F5_9FIRM</name>
<reference evidence="1" key="2">
    <citation type="submission" date="2013-06" db="EMBL/GenBank/DDBJ databases">
        <title>Draft genome sequence of Clostridium hylemonae (DSM 15053).</title>
        <authorList>
            <person name="Sudarsanam P."/>
            <person name="Ley R."/>
            <person name="Guruge J."/>
            <person name="Turnbaugh P.J."/>
            <person name="Mahowald M."/>
            <person name="Liep D."/>
            <person name="Gordon J."/>
        </authorList>
    </citation>
    <scope>NUCLEOTIDE SEQUENCE</scope>
    <source>
        <strain evidence="1">DSM 15053</strain>
    </source>
</reference>
<keyword evidence="2" id="KW-1185">Reference proteome</keyword>
<dbReference type="EMBL" id="ABYI02000042">
    <property type="protein sequence ID" value="EEG72290.1"/>
    <property type="molecule type" value="Genomic_DNA"/>
</dbReference>
<dbReference type="AlphaFoldDB" id="C0C6F5"/>
<comment type="caution">
    <text evidence="1">The sequence shown here is derived from an EMBL/GenBank/DDBJ whole genome shotgun (WGS) entry which is preliminary data.</text>
</comment>
<sequence length="48" mass="6010">MVIIIIVNYLTYSKEHYFMQLYRKIRFGTRHFTLPRPKSMGKTYYEKF</sequence>
<dbReference type="HOGENOM" id="CLU_3151269_0_0_9"/>
<accession>C0C6F5</accession>
<protein>
    <submittedName>
        <fullName evidence="1">Uncharacterized protein</fullName>
    </submittedName>
</protein>
<proteinExistence type="predicted"/>
<reference evidence="1" key="1">
    <citation type="submission" date="2009-02" db="EMBL/GenBank/DDBJ databases">
        <authorList>
            <person name="Fulton L."/>
            <person name="Clifton S."/>
            <person name="Fulton B."/>
            <person name="Xu J."/>
            <person name="Minx P."/>
            <person name="Pepin K.H."/>
            <person name="Johnson M."/>
            <person name="Bhonagiri V."/>
            <person name="Nash W.E."/>
            <person name="Mardis E.R."/>
            <person name="Wilson R.K."/>
        </authorList>
    </citation>
    <scope>NUCLEOTIDE SEQUENCE [LARGE SCALE GENOMIC DNA]</scope>
    <source>
        <strain evidence="1">DSM 15053</strain>
    </source>
</reference>
<dbReference type="Proteomes" id="UP000004893">
    <property type="component" value="Unassembled WGS sequence"/>
</dbReference>
<gene>
    <name evidence="1" type="ORF">CLOHYLEM_07692</name>
</gene>
<organism evidence="1 2">
    <name type="scientific">[Clostridium] hylemonae DSM 15053</name>
    <dbReference type="NCBI Taxonomy" id="553973"/>
    <lineage>
        <taxon>Bacteria</taxon>
        <taxon>Bacillati</taxon>
        <taxon>Bacillota</taxon>
        <taxon>Clostridia</taxon>
        <taxon>Lachnospirales</taxon>
        <taxon>Lachnospiraceae</taxon>
    </lineage>
</organism>
<evidence type="ECO:0000313" key="1">
    <source>
        <dbReference type="EMBL" id="EEG72290.1"/>
    </source>
</evidence>